<dbReference type="Pfam" id="PF05602">
    <property type="entry name" value="CLPTM1"/>
    <property type="match status" value="1"/>
</dbReference>
<keyword evidence="5" id="KW-0472">Membrane</keyword>
<reference evidence="15 17" key="1">
    <citation type="journal article" date="2014" name="BMC Genomics">
        <title>Genome sequence of Anopheles sinensis provides insight into genetics basis of mosquito competence for malaria parasites.</title>
        <authorList>
            <person name="Zhou D."/>
            <person name="Zhang D."/>
            <person name="Ding G."/>
            <person name="Shi L."/>
            <person name="Hou Q."/>
            <person name="Ye Y."/>
            <person name="Xu Y."/>
            <person name="Zhou H."/>
            <person name="Xiong C."/>
            <person name="Li S."/>
            <person name="Yu J."/>
            <person name="Hong S."/>
            <person name="Yu X."/>
            <person name="Zou P."/>
            <person name="Chen C."/>
            <person name="Chang X."/>
            <person name="Wang W."/>
            <person name="Lv Y."/>
            <person name="Sun Y."/>
            <person name="Ma L."/>
            <person name="Shen B."/>
            <person name="Zhu C."/>
        </authorList>
    </citation>
    <scope>NUCLEOTIDE SEQUENCE [LARGE SCALE GENOMIC DNA]</scope>
</reference>
<evidence type="ECO:0000256" key="4">
    <source>
        <dbReference type="ARBA" id="ARBA00022989"/>
    </source>
</evidence>
<dbReference type="InterPro" id="IPR008429">
    <property type="entry name" value="CLPTM1"/>
</dbReference>
<evidence type="ECO:0000256" key="11">
    <source>
        <dbReference type="ARBA" id="ARBA00042320"/>
    </source>
</evidence>
<comment type="catalytic activity">
    <reaction evidence="14">
        <text>a 6-(alpha-D-glucosaminyl)-1-(1,2-diacyl-sn-glycero-3-phospho)-1D-myo-inositol(in) = a 6-(alpha-D-glucosaminyl)-1-(1,2-diacyl-sn-glycero-3-phospho)-1D-myo-inositol(out)</text>
        <dbReference type="Rhea" id="RHEA:71491"/>
        <dbReference type="ChEBI" id="CHEBI:57997"/>
    </reaction>
</comment>
<comment type="catalytic activity">
    <reaction evidence="9">
        <text>6-(alpha-D-glucosaminyl)-(1-octadecanoyl,2-(9Z)-octadecenoyl-sn-glycero-3-phospho)-1D-myo-inositol(in) = 6-(alpha-D-glucosaminyl)-(1-octadecanoyl,2-(9Z)-octadecenoyl-sn-glycero-3-phospho)-1D-myo-inositol(out)</text>
        <dbReference type="Rhea" id="RHEA:71495"/>
        <dbReference type="ChEBI" id="CHEBI:190691"/>
    </reaction>
</comment>
<keyword evidence="3" id="KW-0812">Transmembrane</keyword>
<comment type="catalytic activity">
    <reaction evidence="8">
        <text>a 1,2-diacyl-sn-glycero-3-phospho-(1D-myo-inositol)(in) = a 1,2-diacyl-sn-glycero-3-phospho-(1D-myo-inositol)(out)</text>
        <dbReference type="Rhea" id="RHEA:38691"/>
        <dbReference type="ChEBI" id="CHEBI:57880"/>
    </reaction>
</comment>
<evidence type="ECO:0000256" key="13">
    <source>
        <dbReference type="ARBA" id="ARBA00045827"/>
    </source>
</evidence>
<evidence type="ECO:0000313" key="16">
    <source>
        <dbReference type="EnsemblMetazoa" id="ASIC012503-PA"/>
    </source>
</evidence>
<evidence type="ECO:0000313" key="15">
    <source>
        <dbReference type="EMBL" id="KFB44594.1"/>
    </source>
</evidence>
<dbReference type="AlphaFoldDB" id="A0A084W300"/>
<name>A0A084W300_ANOSI</name>
<dbReference type="PANTHER" id="PTHR21347">
    <property type="entry name" value="CLEFT LIP AND PALATE ASSOCIATED TRANSMEMBRANE PROTEIN-RELATED"/>
    <property type="match status" value="1"/>
</dbReference>
<evidence type="ECO:0000256" key="5">
    <source>
        <dbReference type="ARBA" id="ARBA00023136"/>
    </source>
</evidence>
<comment type="similarity">
    <text evidence="2">Belongs to the CLPTM1 family.</text>
</comment>
<evidence type="ECO:0000256" key="7">
    <source>
        <dbReference type="ARBA" id="ARBA00024631"/>
    </source>
</evidence>
<gene>
    <name evidence="15" type="ORF">ZHAS_00012503</name>
</gene>
<comment type="catalytic activity">
    <reaction evidence="6">
        <text>a 1,2-diacyl-sn-glycero-3-phosphoethanolamine(in) = a 1,2-diacyl-sn-glycero-3-phosphoethanolamine(out)</text>
        <dbReference type="Rhea" id="RHEA:38895"/>
        <dbReference type="ChEBI" id="CHEBI:64612"/>
    </reaction>
</comment>
<evidence type="ECO:0000256" key="9">
    <source>
        <dbReference type="ARBA" id="ARBA00036810"/>
    </source>
</evidence>
<comment type="catalytic activity">
    <reaction evidence="7">
        <text>a 1,2-diacyl-sn-glycero-3-phosphocholine(in) = a 1,2-diacyl-sn-glycero-3-phosphocholine(out)</text>
        <dbReference type="Rhea" id="RHEA:38571"/>
        <dbReference type="ChEBI" id="CHEBI:57643"/>
    </reaction>
</comment>
<comment type="function">
    <text evidence="13">Scramblase that mediates the translocation of glucosaminylphosphatidylinositol (alpha-D-GlcN-(1-6)-(1,2-diacyl-sn-glycero-3-phospho)-1D-myo-inositol, GlcN-PI) across the endoplasmic reticulum (ER) membrane, from the cytosolic leaflet to the luminal leaflet of the ER membrane, where it participates in the biosynthesis of glycosylphosphatidylinositol (GPI). GPI is a lipid glycoconjugate involved in post-translational modification of proteins. Can also translocate 1,2-diacyl-sn-glycero-3-phospho-(1D-myo-inositol) (phosphatidylinositol or PI), as well as several other phospholipids (1,2-diacyl-sn-glycero-3-phosphocholine, 1,2-diacyl-sn-glycero-3-phosphoethanolamine), and N-acetylglucosaminylphosphatidylinositol (GlcNAc-PI) in vitro.</text>
</comment>
<dbReference type="EMBL" id="ATLV01019742">
    <property type="status" value="NOT_ANNOTATED_CDS"/>
    <property type="molecule type" value="Genomic_DNA"/>
</dbReference>
<evidence type="ECO:0000256" key="3">
    <source>
        <dbReference type="ARBA" id="ARBA00022692"/>
    </source>
</evidence>
<protein>
    <recommendedName>
        <fullName evidence="10">Lipid scramblase CLPTM1L</fullName>
    </recommendedName>
    <alternativeName>
        <fullName evidence="12">Cisplatin resistance-related protein 9</fullName>
    </alternativeName>
    <alternativeName>
        <fullName evidence="11">Cleft lip and palate transmembrane protein 1-like protein</fullName>
    </alternativeName>
</protein>
<dbReference type="Proteomes" id="UP000030765">
    <property type="component" value="Unassembled WGS sequence"/>
</dbReference>
<accession>A0A084W300</accession>
<evidence type="ECO:0000256" key="12">
    <source>
        <dbReference type="ARBA" id="ARBA00043155"/>
    </source>
</evidence>
<dbReference type="OrthoDB" id="378564at2759"/>
<dbReference type="EMBL" id="KE525279">
    <property type="protein sequence ID" value="KFB44594.1"/>
    <property type="molecule type" value="Genomic_DNA"/>
</dbReference>
<dbReference type="VEuPathDB" id="VectorBase:ASIS018746"/>
<evidence type="ECO:0000256" key="6">
    <source>
        <dbReference type="ARBA" id="ARBA00024615"/>
    </source>
</evidence>
<dbReference type="VEuPathDB" id="VectorBase:ASIC012503"/>
<evidence type="ECO:0000313" key="17">
    <source>
        <dbReference type="Proteomes" id="UP000030765"/>
    </source>
</evidence>
<keyword evidence="4" id="KW-1133">Transmembrane helix</keyword>
<dbReference type="GO" id="GO:0016020">
    <property type="term" value="C:membrane"/>
    <property type="evidence" value="ECO:0007669"/>
    <property type="project" value="UniProtKB-SubCell"/>
</dbReference>
<keyword evidence="17" id="KW-1185">Reference proteome</keyword>
<evidence type="ECO:0000256" key="8">
    <source>
        <dbReference type="ARBA" id="ARBA00035895"/>
    </source>
</evidence>
<dbReference type="PANTHER" id="PTHR21347:SF0">
    <property type="entry name" value="LIPID SCRAMBLASE CLPTM1L"/>
    <property type="match status" value="1"/>
</dbReference>
<evidence type="ECO:0000256" key="10">
    <source>
        <dbReference type="ARBA" id="ARBA00040905"/>
    </source>
</evidence>
<evidence type="ECO:0000256" key="14">
    <source>
        <dbReference type="ARBA" id="ARBA00093208"/>
    </source>
</evidence>
<organism evidence="15">
    <name type="scientific">Anopheles sinensis</name>
    <name type="common">Mosquito</name>
    <dbReference type="NCBI Taxonomy" id="74873"/>
    <lineage>
        <taxon>Eukaryota</taxon>
        <taxon>Metazoa</taxon>
        <taxon>Ecdysozoa</taxon>
        <taxon>Arthropoda</taxon>
        <taxon>Hexapoda</taxon>
        <taxon>Insecta</taxon>
        <taxon>Pterygota</taxon>
        <taxon>Neoptera</taxon>
        <taxon>Endopterygota</taxon>
        <taxon>Diptera</taxon>
        <taxon>Nematocera</taxon>
        <taxon>Culicoidea</taxon>
        <taxon>Culicidae</taxon>
        <taxon>Anophelinae</taxon>
        <taxon>Anopheles</taxon>
    </lineage>
</organism>
<sequence length="359" mass="40994">MKLLSFTSLFGLVFLCYVLHSTYTLYILFRAPQCTDTPCYRSQLTKGKFLQLSLYTSPLGNPPNGGKVTKLGTVNPFDPFVDLERTYTITLPKETRSNGTLYMFAVLTKGAKSLEWDAVRSQSTSVIKKLPLTHYMVPKTATINLLNDKSTLKKPHKSLNQKRVAHIRQNVFLHIITEEFSVSPRDVPAELARDIRITPDNLVMPIIRNDFSKEKLADLVEIDPKTLEATVTIHYAPSSVGKIKMLAQIERAMADLTKLGFSEKDIDELLIDFLSFKNDILFWKRKRHYAGLSLRSTLWRTFSHIIIFLYLMDEETSLLILIPTGIGTLIEMWKAKKILKLDVSFRVEFDSARAKQATR</sequence>
<evidence type="ECO:0000256" key="2">
    <source>
        <dbReference type="ARBA" id="ARBA00009310"/>
    </source>
</evidence>
<dbReference type="STRING" id="74873.A0A084W300"/>
<dbReference type="EnsemblMetazoa" id="ASIC012503-RA">
    <property type="protein sequence ID" value="ASIC012503-PA"/>
    <property type="gene ID" value="ASIC012503"/>
</dbReference>
<reference evidence="16" key="2">
    <citation type="submission" date="2020-05" db="UniProtKB">
        <authorList>
            <consortium name="EnsemblMetazoa"/>
        </authorList>
    </citation>
    <scope>IDENTIFICATION</scope>
</reference>
<comment type="subcellular location">
    <subcellularLocation>
        <location evidence="1">Membrane</location>
        <topology evidence="1">Multi-pass membrane protein</topology>
    </subcellularLocation>
</comment>
<proteinExistence type="inferred from homology"/>
<evidence type="ECO:0000256" key="1">
    <source>
        <dbReference type="ARBA" id="ARBA00004141"/>
    </source>
</evidence>
<dbReference type="GO" id="GO:0012505">
    <property type="term" value="C:endomembrane system"/>
    <property type="evidence" value="ECO:0007669"/>
    <property type="project" value="TreeGrafter"/>
</dbReference>
<dbReference type="OMA" id="KNDILFW"/>